<dbReference type="OrthoDB" id="4760831at2759"/>
<reference evidence="2" key="1">
    <citation type="journal article" date="2017" name="Nat. Microbiol.">
        <title>Global analysis of biosynthetic gene clusters reveals vast potential of secondary metabolite production in Penicillium species.</title>
        <authorList>
            <person name="Nielsen J.C."/>
            <person name="Grijseels S."/>
            <person name="Prigent S."/>
            <person name="Ji B."/>
            <person name="Dainat J."/>
            <person name="Nielsen K.F."/>
            <person name="Frisvad J.C."/>
            <person name="Workman M."/>
            <person name="Nielsen J."/>
        </authorList>
    </citation>
    <scope>NUCLEOTIDE SEQUENCE [LARGE SCALE GENOMIC DNA]</scope>
    <source>
        <strain evidence="2">IBT 29486</strain>
    </source>
</reference>
<comment type="caution">
    <text evidence="1">The sequence shown here is derived from an EMBL/GenBank/DDBJ whole genome shotgun (WGS) entry which is preliminary data.</text>
</comment>
<organism evidence="1 2">
    <name type="scientific">Penicillium vulpinum</name>
    <dbReference type="NCBI Taxonomy" id="29845"/>
    <lineage>
        <taxon>Eukaryota</taxon>
        <taxon>Fungi</taxon>
        <taxon>Dikarya</taxon>
        <taxon>Ascomycota</taxon>
        <taxon>Pezizomycotina</taxon>
        <taxon>Eurotiomycetes</taxon>
        <taxon>Eurotiomycetidae</taxon>
        <taxon>Eurotiales</taxon>
        <taxon>Aspergillaceae</taxon>
        <taxon>Penicillium</taxon>
    </lineage>
</organism>
<protein>
    <submittedName>
        <fullName evidence="1">Uncharacterized protein</fullName>
    </submittedName>
</protein>
<evidence type="ECO:0000313" key="2">
    <source>
        <dbReference type="Proteomes" id="UP000191518"/>
    </source>
</evidence>
<dbReference type="AlphaFoldDB" id="A0A1V6RJZ0"/>
<evidence type="ECO:0000313" key="1">
    <source>
        <dbReference type="EMBL" id="OQE01683.1"/>
    </source>
</evidence>
<gene>
    <name evidence="1" type="ORF">PENVUL_c041G04134</name>
</gene>
<name>A0A1V6RJZ0_9EURO</name>
<dbReference type="EMBL" id="MDYP01000041">
    <property type="protein sequence ID" value="OQE01683.1"/>
    <property type="molecule type" value="Genomic_DNA"/>
</dbReference>
<dbReference type="Proteomes" id="UP000191518">
    <property type="component" value="Unassembled WGS sequence"/>
</dbReference>
<proteinExistence type="predicted"/>
<accession>A0A1V6RJZ0</accession>
<sequence>MNSTTPTPKPLYAFTRSVTRPQQTKLVSQFEYELCWAYDDSSSFRSYDKVSVLAFHWANGNLNVEHLETELLEVFKTHHGFETSSYTIPVGPNINSHIEFLQHLIDHGNKSAGGNLELFPGSVCYIFDTCSAVAGVSESTSGTEFMAAAAWNNTPASTYNTSSIRALIDTLDEMRDENSILATVYSQLLHVARSSQVHISPFYSRKSPTRSVTISYQDYQARPRSQAATRNQIRVLLSVSVDNINDPRTLDIDFWRQ</sequence>
<keyword evidence="2" id="KW-1185">Reference proteome</keyword>